<sequence length="100" mass="11545">MTEKLREIDRLAKASMLRPPSQKESIAYLKSLKGRRFGGYQVDVQGVNLHEKKSNSFFQNVLRRRALNRQRIIAQKCMEMFKSGAPKGYTYSECMASKRG</sequence>
<dbReference type="EMBL" id="OU015568">
    <property type="protein sequence ID" value="CAG5091071.1"/>
    <property type="molecule type" value="Genomic_DNA"/>
</dbReference>
<dbReference type="Proteomes" id="UP001158576">
    <property type="component" value="Chromosome PAR"/>
</dbReference>
<accession>A0ABN7S6N8</accession>
<gene>
    <name evidence="1" type="ORF">OKIOD_LOCUS4400</name>
</gene>
<name>A0ABN7S6N8_OIKDI</name>
<organism evidence="1 2">
    <name type="scientific">Oikopleura dioica</name>
    <name type="common">Tunicate</name>
    <dbReference type="NCBI Taxonomy" id="34765"/>
    <lineage>
        <taxon>Eukaryota</taxon>
        <taxon>Metazoa</taxon>
        <taxon>Chordata</taxon>
        <taxon>Tunicata</taxon>
        <taxon>Appendicularia</taxon>
        <taxon>Copelata</taxon>
        <taxon>Oikopleuridae</taxon>
        <taxon>Oikopleura</taxon>
    </lineage>
</organism>
<proteinExistence type="predicted"/>
<keyword evidence="2" id="KW-1185">Reference proteome</keyword>
<reference evidence="1 2" key="1">
    <citation type="submission" date="2021-04" db="EMBL/GenBank/DDBJ databases">
        <authorList>
            <person name="Bliznina A."/>
        </authorList>
    </citation>
    <scope>NUCLEOTIDE SEQUENCE [LARGE SCALE GENOMIC DNA]</scope>
</reference>
<evidence type="ECO:0000313" key="1">
    <source>
        <dbReference type="EMBL" id="CAG5091071.1"/>
    </source>
</evidence>
<evidence type="ECO:0000313" key="2">
    <source>
        <dbReference type="Proteomes" id="UP001158576"/>
    </source>
</evidence>
<protein>
    <submittedName>
        <fullName evidence="1">Oidioi.mRNA.OKI2018_I69.PAR.g12842.t1.cds</fullName>
    </submittedName>
</protein>